<feature type="chain" id="PRO_5043043105" evidence="1">
    <location>
        <begin position="22"/>
        <end position="537"/>
    </location>
</feature>
<reference evidence="2" key="1">
    <citation type="journal article" date="2022" name="bioRxiv">
        <title>Deciphering the potential niche of two novel black yeast fungi from a biological soil crust based on their genomes, phenotypes, and melanin regulation.</title>
        <authorList>
            <consortium name="DOE Joint Genome Institute"/>
            <person name="Carr E.C."/>
            <person name="Barton Q."/>
            <person name="Grambo S."/>
            <person name="Sullivan M."/>
            <person name="Renfro C.M."/>
            <person name="Kuo A."/>
            <person name="Pangilinan J."/>
            <person name="Lipzen A."/>
            <person name="Keymanesh K."/>
            <person name="Savage E."/>
            <person name="Barry K."/>
            <person name="Grigoriev I.V."/>
            <person name="Riekhof W.R."/>
            <person name="Harris S.S."/>
        </authorList>
    </citation>
    <scope>NUCLEOTIDE SEQUENCE</scope>
    <source>
        <strain evidence="2">JF 03-4F</strain>
    </source>
</reference>
<dbReference type="EMBL" id="MU404350">
    <property type="protein sequence ID" value="KAI1617674.1"/>
    <property type="molecule type" value="Genomic_DNA"/>
</dbReference>
<accession>A0AAN6E5W6</accession>
<protein>
    <submittedName>
        <fullName evidence="2">Uncharacterized protein</fullName>
    </submittedName>
</protein>
<organism evidence="2 3">
    <name type="scientific">Exophiala viscosa</name>
    <dbReference type="NCBI Taxonomy" id="2486360"/>
    <lineage>
        <taxon>Eukaryota</taxon>
        <taxon>Fungi</taxon>
        <taxon>Dikarya</taxon>
        <taxon>Ascomycota</taxon>
        <taxon>Pezizomycotina</taxon>
        <taxon>Eurotiomycetes</taxon>
        <taxon>Chaetothyriomycetidae</taxon>
        <taxon>Chaetothyriales</taxon>
        <taxon>Herpotrichiellaceae</taxon>
        <taxon>Exophiala</taxon>
    </lineage>
</organism>
<keyword evidence="3" id="KW-1185">Reference proteome</keyword>
<proteinExistence type="predicted"/>
<keyword evidence="1" id="KW-0732">Signal</keyword>
<dbReference type="Proteomes" id="UP001203852">
    <property type="component" value="Unassembled WGS sequence"/>
</dbReference>
<gene>
    <name evidence="2" type="ORF">EDD36DRAFT_8803</name>
</gene>
<dbReference type="AlphaFoldDB" id="A0AAN6E5W6"/>
<evidence type="ECO:0000256" key="1">
    <source>
        <dbReference type="SAM" id="SignalP"/>
    </source>
</evidence>
<feature type="signal peptide" evidence="1">
    <location>
        <begin position="1"/>
        <end position="21"/>
    </location>
</feature>
<sequence length="537" mass="60149">MLPFQVVLLLTRISQLIFTAGSYVEMVVTNTTSIHLSLNNRILVPREDSKHANTQEDNRLNLRPARGDVAVSPEVSFMLQLDNSQVYGTERASGTVKVVSQLDPDKKYKIRVTHLGGPDSTNAVLEFEGIWVDIPTASAEEDRALANSTATRAVLLDPLLPDVSTEDRLPEKKPYPTLSRRTIEILTSETTMEYIAEEDLGEQSEKAVEIMNSRVNVWYNRLSTTNAVDTAIVPTGDLRLLPATESSITVQDLFFRSGPPETTHFARPWSFPSYQPSVLILQLGLLDFVDFYSDPANHNRHAVGQFINDFAKAYVEFIQTIRRAAYPFDTTSMSSSFSFEQQDDGSYVYNSAPSTLPIFLIAPFSASRRLVTKNTRLDWVISSALRQVVNIVQAEGDTSTFWIDTTGWLDHKEDFIQPDTDSSSPQERQPQRLLSQYANFKVASMLSDHICPYVQGDNEDGEPANAAEHCPFNHYSNYQGGVYLPQDVDMDRASLERKIARIKEQFNIQAADSNLVLHASGQTFGQATTGMSSIRRR</sequence>
<evidence type="ECO:0000313" key="3">
    <source>
        <dbReference type="Proteomes" id="UP001203852"/>
    </source>
</evidence>
<dbReference type="InterPro" id="IPR036514">
    <property type="entry name" value="SGNH_hydro_sf"/>
</dbReference>
<dbReference type="Gene3D" id="3.40.50.1110">
    <property type="entry name" value="SGNH hydrolase"/>
    <property type="match status" value="1"/>
</dbReference>
<comment type="caution">
    <text evidence="2">The sequence shown here is derived from an EMBL/GenBank/DDBJ whole genome shotgun (WGS) entry which is preliminary data.</text>
</comment>
<name>A0AAN6E5W6_9EURO</name>
<evidence type="ECO:0000313" key="2">
    <source>
        <dbReference type="EMBL" id="KAI1617674.1"/>
    </source>
</evidence>